<feature type="signal peptide" evidence="1">
    <location>
        <begin position="1"/>
        <end position="17"/>
    </location>
</feature>
<dbReference type="Pfam" id="PF01841">
    <property type="entry name" value="Transglut_core"/>
    <property type="match status" value="1"/>
</dbReference>
<sequence length="317" mass="36901">MKYLLIFFLLISFSISAQNFSVIKEKTDLYSGLLTAEKLAHKIELDFSSEEDKVKAIFCWMTKNIRYDLDEFYNPTRKEISFRYRTNEERDQKLQEIKNKTVAETLSTRKGVCEGYAQTFSKICDLLQIENEVITGYVRTSSNTIGKPQQQPNHAWNTVKINNKWIFIDTTWGAGYENNGKWLRNFNPYYFNISTKKYFKTHFPEKSIWRLRVGRMEKEEFYNQPIYSHLFLKSDVELTAPKSGILSKNKNGKIDIILKNIKPSQQIHVGFLGLPYAQKPEVTSKNGVTSVTITPPTNALQLFLLIDKEVAIEFLIQ</sequence>
<evidence type="ECO:0000313" key="4">
    <source>
        <dbReference type="Proteomes" id="UP000323136"/>
    </source>
</evidence>
<proteinExistence type="predicted"/>
<dbReference type="OrthoDB" id="9788327at2"/>
<keyword evidence="1" id="KW-0732">Signal</keyword>
<dbReference type="AlphaFoldDB" id="A0A5S5DRH8"/>
<feature type="chain" id="PRO_5024353949" evidence="1">
    <location>
        <begin position="18"/>
        <end position="317"/>
    </location>
</feature>
<dbReference type="Gene3D" id="3.10.620.30">
    <property type="match status" value="1"/>
</dbReference>
<dbReference type="Proteomes" id="UP000323136">
    <property type="component" value="Unassembled WGS sequence"/>
</dbReference>
<protein>
    <submittedName>
        <fullName evidence="3">Transglutaminase superfamily protein</fullName>
    </submittedName>
</protein>
<dbReference type="InterPro" id="IPR038765">
    <property type="entry name" value="Papain-like_cys_pep_sf"/>
</dbReference>
<comment type="caution">
    <text evidence="3">The sequence shown here is derived from an EMBL/GenBank/DDBJ whole genome shotgun (WGS) entry which is preliminary data.</text>
</comment>
<dbReference type="RefSeq" id="WP_148870328.1">
    <property type="nucleotide sequence ID" value="NZ_VNIA01000003.1"/>
</dbReference>
<organism evidence="3 4">
    <name type="scientific">Tenacibaculum adriaticum</name>
    <dbReference type="NCBI Taxonomy" id="413713"/>
    <lineage>
        <taxon>Bacteria</taxon>
        <taxon>Pseudomonadati</taxon>
        <taxon>Bacteroidota</taxon>
        <taxon>Flavobacteriia</taxon>
        <taxon>Flavobacteriales</taxon>
        <taxon>Flavobacteriaceae</taxon>
        <taxon>Tenacibaculum</taxon>
    </lineage>
</organism>
<dbReference type="PANTHER" id="PTHR46333:SF2">
    <property type="entry name" value="CYTOKINESIS PROTEIN 3"/>
    <property type="match status" value="1"/>
</dbReference>
<gene>
    <name evidence="3" type="ORF">C7447_103156</name>
</gene>
<accession>A0A5S5DRH8</accession>
<feature type="domain" description="Transglutaminase-like" evidence="2">
    <location>
        <begin position="105"/>
        <end position="172"/>
    </location>
</feature>
<evidence type="ECO:0000259" key="2">
    <source>
        <dbReference type="SMART" id="SM00460"/>
    </source>
</evidence>
<dbReference type="PANTHER" id="PTHR46333">
    <property type="entry name" value="CYTOKINESIS PROTEIN 3"/>
    <property type="match status" value="1"/>
</dbReference>
<evidence type="ECO:0000256" key="1">
    <source>
        <dbReference type="SAM" id="SignalP"/>
    </source>
</evidence>
<dbReference type="SUPFAM" id="SSF54001">
    <property type="entry name" value="Cysteine proteinases"/>
    <property type="match status" value="1"/>
</dbReference>
<dbReference type="SMART" id="SM00460">
    <property type="entry name" value="TGc"/>
    <property type="match status" value="1"/>
</dbReference>
<dbReference type="InterPro" id="IPR002931">
    <property type="entry name" value="Transglutaminase-like"/>
</dbReference>
<dbReference type="InterPro" id="IPR052557">
    <property type="entry name" value="CAP/Cytokinesis_protein"/>
</dbReference>
<keyword evidence="4" id="KW-1185">Reference proteome</keyword>
<dbReference type="GO" id="GO:0005737">
    <property type="term" value="C:cytoplasm"/>
    <property type="evidence" value="ECO:0007669"/>
    <property type="project" value="TreeGrafter"/>
</dbReference>
<name>A0A5S5DRH8_9FLAO</name>
<dbReference type="EMBL" id="VNIA01000003">
    <property type="protein sequence ID" value="TYP97988.1"/>
    <property type="molecule type" value="Genomic_DNA"/>
</dbReference>
<reference evidence="3 4" key="1">
    <citation type="submission" date="2019-07" db="EMBL/GenBank/DDBJ databases">
        <title>Genomic Encyclopedia of Type Strains, Phase IV (KMG-IV): sequencing the most valuable type-strain genomes for metagenomic binning, comparative biology and taxonomic classification.</title>
        <authorList>
            <person name="Goeker M."/>
        </authorList>
    </citation>
    <scope>NUCLEOTIDE SEQUENCE [LARGE SCALE GENOMIC DNA]</scope>
    <source>
        <strain evidence="3 4">DSM 18961</strain>
    </source>
</reference>
<evidence type="ECO:0000313" key="3">
    <source>
        <dbReference type="EMBL" id="TYP97988.1"/>
    </source>
</evidence>